<keyword evidence="1" id="KW-0808">Transferase</keyword>
<dbReference type="EMBL" id="JQIF01000002">
    <property type="protein sequence ID" value="KGJ54990.1"/>
    <property type="molecule type" value="Genomic_DNA"/>
</dbReference>
<dbReference type="InterPro" id="IPR050484">
    <property type="entry name" value="Transf_Hexapept/Carb_Anhydrase"/>
</dbReference>
<protein>
    <submittedName>
        <fullName evidence="1">Acetyltransferase</fullName>
    </submittedName>
</protein>
<dbReference type="InterPro" id="IPR001451">
    <property type="entry name" value="Hexapep"/>
</dbReference>
<name>A0A099IBE7_CLOIN</name>
<dbReference type="SUPFAM" id="SSF51161">
    <property type="entry name" value="Trimeric LpxA-like enzymes"/>
    <property type="match status" value="1"/>
</dbReference>
<dbReference type="PANTHER" id="PTHR13061">
    <property type="entry name" value="DYNACTIN SUBUNIT P25"/>
    <property type="match status" value="1"/>
</dbReference>
<dbReference type="Pfam" id="PF00132">
    <property type="entry name" value="Hexapep"/>
    <property type="match status" value="1"/>
</dbReference>
<gene>
    <name evidence="1" type="ORF">CIAN88_00885</name>
</gene>
<dbReference type="InterPro" id="IPR047324">
    <property type="entry name" value="LbH_gamma_CA-like"/>
</dbReference>
<sequence length="170" mass="18521">MILPYRDKQPLIEESAYVSCNATVIGDVTLEKGSSVWFHSVVRGDKDHIHIGEDSNIQDNCTLHTDPKHLLQIGKRVTVGHNAVLHGCMIEDEVLIGMGAIVLNGAHIGRHSIIGAGALVKEGQQIPENSLAVGSPARIIRKCSEEQVKEILENAAHYAQLGSEYKEIDV</sequence>
<dbReference type="CDD" id="cd04645">
    <property type="entry name" value="LbH_gamma_CA_like"/>
    <property type="match status" value="1"/>
</dbReference>
<reference evidence="1 2" key="1">
    <citation type="submission" date="2014-08" db="EMBL/GenBank/DDBJ databases">
        <title>Clostridium innocuum, an unnegligible vancomycin-resistant pathogen causing extra-intestinal infections.</title>
        <authorList>
            <person name="Feng Y."/>
            <person name="Chiu C.-H."/>
        </authorList>
    </citation>
    <scope>NUCLEOTIDE SEQUENCE [LARGE SCALE GENOMIC DNA]</scope>
    <source>
        <strain evidence="1 2">AN88</strain>
    </source>
</reference>
<accession>A0A099IBE7</accession>
<dbReference type="PANTHER" id="PTHR13061:SF29">
    <property type="entry name" value="GAMMA CARBONIC ANHYDRASE-LIKE 1, MITOCHONDRIAL-RELATED"/>
    <property type="match status" value="1"/>
</dbReference>
<dbReference type="GO" id="GO:0016740">
    <property type="term" value="F:transferase activity"/>
    <property type="evidence" value="ECO:0007669"/>
    <property type="project" value="UniProtKB-KW"/>
</dbReference>
<comment type="caution">
    <text evidence="1">The sequence shown here is derived from an EMBL/GenBank/DDBJ whole genome shotgun (WGS) entry which is preliminary data.</text>
</comment>
<organism evidence="1 2">
    <name type="scientific">Clostridium innocuum</name>
    <dbReference type="NCBI Taxonomy" id="1522"/>
    <lineage>
        <taxon>Bacteria</taxon>
        <taxon>Bacillati</taxon>
        <taxon>Bacillota</taxon>
        <taxon>Clostridia</taxon>
        <taxon>Eubacteriales</taxon>
        <taxon>Clostridiaceae</taxon>
        <taxon>Clostridium</taxon>
    </lineage>
</organism>
<dbReference type="Proteomes" id="UP000030008">
    <property type="component" value="Unassembled WGS sequence"/>
</dbReference>
<dbReference type="Gene3D" id="2.160.10.10">
    <property type="entry name" value="Hexapeptide repeat proteins"/>
    <property type="match status" value="1"/>
</dbReference>
<proteinExistence type="predicted"/>
<dbReference type="AlphaFoldDB" id="A0A099IBE7"/>
<evidence type="ECO:0000313" key="1">
    <source>
        <dbReference type="EMBL" id="KGJ54990.1"/>
    </source>
</evidence>
<dbReference type="RefSeq" id="WP_044903425.1">
    <property type="nucleotide sequence ID" value="NZ_JQIF01000002.1"/>
</dbReference>
<dbReference type="InterPro" id="IPR011004">
    <property type="entry name" value="Trimer_LpxA-like_sf"/>
</dbReference>
<evidence type="ECO:0000313" key="2">
    <source>
        <dbReference type="Proteomes" id="UP000030008"/>
    </source>
</evidence>